<gene>
    <name evidence="2" type="ORF">BBBOND_0005680</name>
</gene>
<reference evidence="2" key="2">
    <citation type="submission" date="2014-06" db="EMBL/GenBank/DDBJ databases">
        <authorList>
            <person name="Aslett M."/>
            <person name="De Silva Nishadi"/>
        </authorList>
    </citation>
    <scope>NUCLEOTIDE SEQUENCE</scope>
    <source>
        <strain evidence="2">Bond</strain>
    </source>
</reference>
<sequence length="165" mass="17895">MRGLGAAVVERVGGLRGLGAAVVEGSGRGSGSVAVGECLLRLRGVGGEREDVERGEYGLGRLNYDCSPPICDTRCRGKQSTCECTCCLKKRSASVPSQSTSADSVQHVIVEENHSFAYTYTDENSTSSRLIPIIIVPVALIILVICVMVYFRVRPFHRVRYLLRS</sequence>
<protein>
    <submittedName>
        <fullName evidence="2">Uncharacterized protein</fullName>
    </submittedName>
</protein>
<dbReference type="GeneID" id="24562123"/>
<accession>A0A061BM05</accession>
<keyword evidence="1" id="KW-0812">Transmembrane</keyword>
<evidence type="ECO:0000256" key="1">
    <source>
        <dbReference type="SAM" id="Phobius"/>
    </source>
</evidence>
<evidence type="ECO:0000313" key="2">
    <source>
        <dbReference type="EMBL" id="CDR71906.1"/>
    </source>
</evidence>
<reference evidence="2" key="1">
    <citation type="journal article" date="2014" name="Nucleic Acids Res.">
        <title>The evolutionary dynamics of variant antigen genes in Babesia reveal a history of genomic innovation underlying host-parasite interaction.</title>
        <authorList>
            <person name="Jackson A.P."/>
            <person name="Otto T.D."/>
            <person name="Darby A."/>
            <person name="Ramaprasad A."/>
            <person name="Xia D."/>
            <person name="Echaide I.E."/>
            <person name="Farber M."/>
            <person name="Gahlot S."/>
            <person name="Gamble J."/>
            <person name="Gupta D."/>
            <person name="Gupta Y."/>
            <person name="Jackson L."/>
            <person name="Malandrin L."/>
            <person name="Malas T.B."/>
            <person name="Moussa E."/>
            <person name="Nair M."/>
            <person name="Reid AJ."/>
            <person name="Sanders M."/>
            <person name="Sharma J."/>
            <person name="Tracey A."/>
            <person name="Quail M.A."/>
            <person name="Weir W."/>
            <person name="Wastling J.M."/>
            <person name="Hall N."/>
            <person name="Willadsen P."/>
            <person name="Lingelbach K."/>
            <person name="Shiels B."/>
            <person name="Tait A."/>
            <person name="Berriman M."/>
            <person name="Allred D.R."/>
            <person name="Pain A."/>
        </authorList>
    </citation>
    <scope>NUCLEOTIDE SEQUENCE</scope>
    <source>
        <strain evidence="2">Bond</strain>
    </source>
</reference>
<keyword evidence="1" id="KW-1133">Transmembrane helix</keyword>
<dbReference type="EMBL" id="LK055234">
    <property type="protein sequence ID" value="CDR71906.1"/>
    <property type="molecule type" value="Genomic_DNA"/>
</dbReference>
<organism evidence="2">
    <name type="scientific">Babesia bigemina</name>
    <dbReference type="NCBI Taxonomy" id="5866"/>
    <lineage>
        <taxon>Eukaryota</taxon>
        <taxon>Sar</taxon>
        <taxon>Alveolata</taxon>
        <taxon>Apicomplexa</taxon>
        <taxon>Aconoidasida</taxon>
        <taxon>Piroplasmida</taxon>
        <taxon>Babesiidae</taxon>
        <taxon>Babesia</taxon>
    </lineage>
</organism>
<dbReference type="AlphaFoldDB" id="A0A061BM05"/>
<keyword evidence="1" id="KW-0472">Membrane</keyword>
<feature type="transmembrane region" description="Helical" evidence="1">
    <location>
        <begin position="130"/>
        <end position="151"/>
    </location>
</feature>
<dbReference type="VEuPathDB" id="PiroplasmaDB:BBBOND_0005680"/>
<name>A0A061BM05_BABBI</name>
<dbReference type="KEGG" id="bbig:BBBOND_0005680"/>
<dbReference type="RefSeq" id="XP_012770848.1">
    <property type="nucleotide sequence ID" value="XM_012915394.1"/>
</dbReference>
<proteinExistence type="predicted"/>